<sequence>MATRKEDSCTGNHPSERKSVKILILGDFGIGKTTLVTTYLGLGCIPEDEENVFEEYRVKIIYNGNEVDVGLYDLSPGPTAFERRECYPTDVNTILLCFSIGHYESLKSVYNLWIHEVRAHYGKLIPIFLVGLRRDLRLLNLSIDPFLTHSEFRVVEKSEAEDIHKNYRFHGDYMECSMYGRSCVVNVINQAVFAAMEA</sequence>
<dbReference type="GO" id="GO:0005525">
    <property type="term" value="F:GTP binding"/>
    <property type="evidence" value="ECO:0007669"/>
    <property type="project" value="UniProtKB-KW"/>
</dbReference>
<dbReference type="GO" id="GO:0007264">
    <property type="term" value="P:small GTPase-mediated signal transduction"/>
    <property type="evidence" value="ECO:0007669"/>
    <property type="project" value="InterPro"/>
</dbReference>
<dbReference type="InterPro" id="IPR003578">
    <property type="entry name" value="Small_GTPase_Rho"/>
</dbReference>
<dbReference type="EMBL" id="BGPR01130856">
    <property type="protein sequence ID" value="GBN45581.1"/>
    <property type="molecule type" value="Genomic_DNA"/>
</dbReference>
<protein>
    <submittedName>
        <fullName evidence="3">Uncharacterized protein</fullName>
    </submittedName>
</protein>
<dbReference type="Gene3D" id="3.40.50.300">
    <property type="entry name" value="P-loop containing nucleotide triphosphate hydrolases"/>
    <property type="match status" value="1"/>
</dbReference>
<dbReference type="Proteomes" id="UP000499080">
    <property type="component" value="Unassembled WGS sequence"/>
</dbReference>
<dbReference type="GO" id="GO:0003924">
    <property type="term" value="F:GTPase activity"/>
    <property type="evidence" value="ECO:0007669"/>
    <property type="project" value="InterPro"/>
</dbReference>
<keyword evidence="5" id="KW-1185">Reference proteome</keyword>
<dbReference type="Pfam" id="PF00071">
    <property type="entry name" value="Ras"/>
    <property type="match status" value="1"/>
</dbReference>
<organism evidence="3 5">
    <name type="scientific">Araneus ventricosus</name>
    <name type="common">Orbweaver spider</name>
    <name type="synonym">Epeira ventricosa</name>
    <dbReference type="NCBI Taxonomy" id="182803"/>
    <lineage>
        <taxon>Eukaryota</taxon>
        <taxon>Metazoa</taxon>
        <taxon>Ecdysozoa</taxon>
        <taxon>Arthropoda</taxon>
        <taxon>Chelicerata</taxon>
        <taxon>Arachnida</taxon>
        <taxon>Araneae</taxon>
        <taxon>Araneomorphae</taxon>
        <taxon>Entelegynae</taxon>
        <taxon>Araneoidea</taxon>
        <taxon>Araneidae</taxon>
        <taxon>Araneus</taxon>
    </lineage>
</organism>
<dbReference type="GO" id="GO:0003006">
    <property type="term" value="P:developmental process involved in reproduction"/>
    <property type="evidence" value="ECO:0007669"/>
    <property type="project" value="UniProtKB-ARBA"/>
</dbReference>
<dbReference type="PROSITE" id="PS51420">
    <property type="entry name" value="RHO"/>
    <property type="match status" value="1"/>
</dbReference>
<dbReference type="PRINTS" id="PR00449">
    <property type="entry name" value="RASTRNSFRMNG"/>
</dbReference>
<reference evidence="3 5" key="1">
    <citation type="journal article" date="2019" name="Sci. Rep.">
        <title>Orb-weaving spider Araneus ventricosus genome elucidates the spidroin gene catalogue.</title>
        <authorList>
            <person name="Kono N."/>
            <person name="Nakamura H."/>
            <person name="Ohtoshi R."/>
            <person name="Moran D.A.P."/>
            <person name="Shinohara A."/>
            <person name="Yoshida Y."/>
            <person name="Fujiwara M."/>
            <person name="Mori M."/>
            <person name="Tomita M."/>
            <person name="Arakawa K."/>
        </authorList>
    </citation>
    <scope>NUCLEOTIDE SEQUENCE [LARGE SCALE GENOMIC DNA]</scope>
</reference>
<dbReference type="InterPro" id="IPR001806">
    <property type="entry name" value="Small_GTPase"/>
</dbReference>
<keyword evidence="1" id="KW-0547">Nucleotide-binding</keyword>
<dbReference type="SUPFAM" id="SSF52540">
    <property type="entry name" value="P-loop containing nucleoside triphosphate hydrolases"/>
    <property type="match status" value="1"/>
</dbReference>
<dbReference type="OrthoDB" id="6726184at2759"/>
<dbReference type="GO" id="GO:0035006">
    <property type="term" value="P:melanization defense response"/>
    <property type="evidence" value="ECO:0007669"/>
    <property type="project" value="UniProtKB-ARBA"/>
</dbReference>
<comment type="caution">
    <text evidence="3">The sequence shown here is derived from an EMBL/GenBank/DDBJ whole genome shotgun (WGS) entry which is preliminary data.</text>
</comment>
<keyword evidence="2" id="KW-0342">GTP-binding</keyword>
<accession>A0A4Y2P2P2</accession>
<evidence type="ECO:0000313" key="3">
    <source>
        <dbReference type="EMBL" id="GBN45581.1"/>
    </source>
</evidence>
<dbReference type="AlphaFoldDB" id="A0A4Y2P2P2"/>
<dbReference type="GO" id="GO:0001667">
    <property type="term" value="P:ameboidal-type cell migration"/>
    <property type="evidence" value="ECO:0007669"/>
    <property type="project" value="UniProtKB-ARBA"/>
</dbReference>
<dbReference type="GO" id="GO:0022412">
    <property type="term" value="P:cellular process involved in reproduction in multicellular organism"/>
    <property type="evidence" value="ECO:0007669"/>
    <property type="project" value="UniProtKB-ARBA"/>
</dbReference>
<dbReference type="GO" id="GO:0035099">
    <property type="term" value="P:hemocyte migration"/>
    <property type="evidence" value="ECO:0007669"/>
    <property type="project" value="UniProtKB-ARBA"/>
</dbReference>
<dbReference type="EMBL" id="BGPR01132921">
    <property type="protein sequence ID" value="GBN50166.1"/>
    <property type="molecule type" value="Genomic_DNA"/>
</dbReference>
<dbReference type="PANTHER" id="PTHR24072">
    <property type="entry name" value="RHO FAMILY GTPASE"/>
    <property type="match status" value="1"/>
</dbReference>
<dbReference type="SMART" id="SM00174">
    <property type="entry name" value="RHO"/>
    <property type="match status" value="1"/>
</dbReference>
<dbReference type="InterPro" id="IPR027417">
    <property type="entry name" value="P-loop_NTPase"/>
</dbReference>
<evidence type="ECO:0000256" key="1">
    <source>
        <dbReference type="ARBA" id="ARBA00022741"/>
    </source>
</evidence>
<proteinExistence type="predicted"/>
<gene>
    <name evidence="3" type="ORF">AVEN_16640_1</name>
    <name evidence="4" type="ORF">AVEN_199575_1</name>
</gene>
<evidence type="ECO:0000256" key="2">
    <source>
        <dbReference type="ARBA" id="ARBA00023134"/>
    </source>
</evidence>
<dbReference type="SMART" id="SM00175">
    <property type="entry name" value="RAB"/>
    <property type="match status" value="1"/>
</dbReference>
<evidence type="ECO:0000313" key="5">
    <source>
        <dbReference type="Proteomes" id="UP000499080"/>
    </source>
</evidence>
<evidence type="ECO:0000313" key="4">
    <source>
        <dbReference type="EMBL" id="GBN50166.1"/>
    </source>
</evidence>
<dbReference type="PROSITE" id="PS51419">
    <property type="entry name" value="RAB"/>
    <property type="match status" value="1"/>
</dbReference>
<name>A0A4Y2P2P2_ARAVE</name>